<feature type="compositionally biased region" description="Low complexity" evidence="5">
    <location>
        <begin position="295"/>
        <end position="306"/>
    </location>
</feature>
<dbReference type="PANTHER" id="PTHR46603">
    <property type="entry name" value="ABSCISSION/NOCUT CHECKPOINT REGULATOR"/>
    <property type="match status" value="1"/>
</dbReference>
<dbReference type="EMBL" id="CATQJL010000001">
    <property type="protein sequence ID" value="CAJ0589546.1"/>
    <property type="molecule type" value="Genomic_DNA"/>
</dbReference>
<organism evidence="7 8">
    <name type="scientific">Cylicocyclus nassatus</name>
    <name type="common">Nematode worm</name>
    <dbReference type="NCBI Taxonomy" id="53992"/>
    <lineage>
        <taxon>Eukaryota</taxon>
        <taxon>Metazoa</taxon>
        <taxon>Ecdysozoa</taxon>
        <taxon>Nematoda</taxon>
        <taxon>Chromadorea</taxon>
        <taxon>Rhabditida</taxon>
        <taxon>Rhabditina</taxon>
        <taxon>Rhabditomorpha</taxon>
        <taxon>Strongyloidea</taxon>
        <taxon>Strongylidae</taxon>
        <taxon>Cylicocyclus</taxon>
    </lineage>
</organism>
<dbReference type="GO" id="GO:0030496">
    <property type="term" value="C:midbody"/>
    <property type="evidence" value="ECO:0007669"/>
    <property type="project" value="TreeGrafter"/>
</dbReference>
<dbReference type="GO" id="GO:0005813">
    <property type="term" value="C:centrosome"/>
    <property type="evidence" value="ECO:0007669"/>
    <property type="project" value="TreeGrafter"/>
</dbReference>
<feature type="region of interest" description="Disordered" evidence="5">
    <location>
        <begin position="403"/>
        <end position="447"/>
    </location>
</feature>
<comment type="caution">
    <text evidence="7">The sequence shown here is derived from an EMBL/GenBank/DDBJ whole genome shotgun (WGS) entry which is preliminary data.</text>
</comment>
<evidence type="ECO:0000256" key="3">
    <source>
        <dbReference type="ARBA" id="ARBA00022833"/>
    </source>
</evidence>
<dbReference type="GO" id="GO:0044878">
    <property type="term" value="P:mitotic cytokinesis checkpoint signaling"/>
    <property type="evidence" value="ECO:0007669"/>
    <property type="project" value="TreeGrafter"/>
</dbReference>
<dbReference type="InterPro" id="IPR017455">
    <property type="entry name" value="Znf_FYVE-rel"/>
</dbReference>
<feature type="region of interest" description="Disordered" evidence="5">
    <location>
        <begin position="101"/>
        <end position="123"/>
    </location>
</feature>
<keyword evidence="1" id="KW-0479">Metal-binding</keyword>
<dbReference type="GO" id="GO:0009838">
    <property type="term" value="P:abscission"/>
    <property type="evidence" value="ECO:0007669"/>
    <property type="project" value="TreeGrafter"/>
</dbReference>
<dbReference type="InterPro" id="IPR000306">
    <property type="entry name" value="Znf_FYVE"/>
</dbReference>
<feature type="compositionally biased region" description="Polar residues" evidence="5">
    <location>
        <begin position="283"/>
        <end position="293"/>
    </location>
</feature>
<dbReference type="Gene3D" id="3.30.40.10">
    <property type="entry name" value="Zinc/RING finger domain, C3HC4 (zinc finger)"/>
    <property type="match status" value="1"/>
</dbReference>
<evidence type="ECO:0000259" key="6">
    <source>
        <dbReference type="PROSITE" id="PS50178"/>
    </source>
</evidence>
<evidence type="ECO:0000256" key="4">
    <source>
        <dbReference type="PROSITE-ProRule" id="PRU00091"/>
    </source>
</evidence>
<dbReference type="InterPro" id="IPR013083">
    <property type="entry name" value="Znf_RING/FYVE/PHD"/>
</dbReference>
<feature type="region of interest" description="Disordered" evidence="5">
    <location>
        <begin position="265"/>
        <end position="311"/>
    </location>
</feature>
<gene>
    <name evidence="7" type="ORF">CYNAS_LOCUS1529</name>
</gene>
<dbReference type="PROSITE" id="PS50178">
    <property type="entry name" value="ZF_FYVE"/>
    <property type="match status" value="1"/>
</dbReference>
<protein>
    <recommendedName>
        <fullName evidence="6">FYVE-type domain-containing protein</fullName>
    </recommendedName>
</protein>
<dbReference type="InterPro" id="IPR011011">
    <property type="entry name" value="Znf_FYVE_PHD"/>
</dbReference>
<evidence type="ECO:0000256" key="1">
    <source>
        <dbReference type="ARBA" id="ARBA00022723"/>
    </source>
</evidence>
<dbReference type="SMART" id="SM00064">
    <property type="entry name" value="FYVE"/>
    <property type="match status" value="1"/>
</dbReference>
<evidence type="ECO:0000313" key="7">
    <source>
        <dbReference type="EMBL" id="CAJ0589546.1"/>
    </source>
</evidence>
<accession>A0AA36DLQ1</accession>
<dbReference type="GO" id="GO:0032154">
    <property type="term" value="C:cleavage furrow"/>
    <property type="evidence" value="ECO:0007669"/>
    <property type="project" value="TreeGrafter"/>
</dbReference>
<sequence>MWNMVSAKKFTRLFRSRKSIHKRKMSPVCCTNCRTKYSILNPEEGCSNCALSFCRKCLSHRALLPQLANKPVSVCAQCFEKLNAETIKNQEKNGVQITRITIGNDSPPQVHSSNAVSSRTGNWWGDGLPPPSLRQTVESSSGVPHNKILPPPRILHAKVRAQAKKAEHPKDDVHDLEERFKKSRQDDSASGQPLTVEEIEERLAALRGCDVELVRRPRCMFETSGKQIPAGNTVQGLMKMAQERAEIEEKHDPAKELERRHRALRGEEEQGGSRAQQEEKSPADSQADQSDPRLSTVSSSTAFSESTAKELDEIKRLLEEADKRVKSEEIDDKEMKKKMKKVVAATRQESLDIEKVSNELGHFWEKQLDKSLEEVTDSDDETIDEETMKKIILEAEQAINEAEEVIHESPERKPTPHEKSVSPKPEEAGIRSPTQKKPGLFSKIFRR</sequence>
<name>A0AA36DLQ1_CYLNA</name>
<feature type="compositionally biased region" description="Basic and acidic residues" evidence="5">
    <location>
        <begin position="404"/>
        <end position="429"/>
    </location>
</feature>
<proteinExistence type="predicted"/>
<dbReference type="GO" id="GO:0032266">
    <property type="term" value="F:phosphatidylinositol-3-phosphate binding"/>
    <property type="evidence" value="ECO:0007669"/>
    <property type="project" value="TreeGrafter"/>
</dbReference>
<evidence type="ECO:0000256" key="2">
    <source>
        <dbReference type="ARBA" id="ARBA00022771"/>
    </source>
</evidence>
<feature type="domain" description="FYVE-type" evidence="6">
    <location>
        <begin position="24"/>
        <end position="83"/>
    </location>
</feature>
<evidence type="ECO:0000256" key="5">
    <source>
        <dbReference type="SAM" id="MobiDB-lite"/>
    </source>
</evidence>
<dbReference type="AlphaFoldDB" id="A0AA36DLQ1"/>
<dbReference type="Pfam" id="PF01363">
    <property type="entry name" value="FYVE"/>
    <property type="match status" value="1"/>
</dbReference>
<dbReference type="GO" id="GO:0008270">
    <property type="term" value="F:zinc ion binding"/>
    <property type="evidence" value="ECO:0007669"/>
    <property type="project" value="UniProtKB-KW"/>
</dbReference>
<keyword evidence="2 4" id="KW-0863">Zinc-finger</keyword>
<evidence type="ECO:0000313" key="8">
    <source>
        <dbReference type="Proteomes" id="UP001176961"/>
    </source>
</evidence>
<keyword evidence="3" id="KW-0862">Zinc</keyword>
<dbReference type="PANTHER" id="PTHR46603:SF1">
    <property type="entry name" value="ABSCISSION_NOCUT CHECKPOINT REGULATOR"/>
    <property type="match status" value="1"/>
</dbReference>
<dbReference type="SUPFAM" id="SSF57903">
    <property type="entry name" value="FYVE/PHD zinc finger"/>
    <property type="match status" value="1"/>
</dbReference>
<reference evidence="7" key="1">
    <citation type="submission" date="2023-07" db="EMBL/GenBank/DDBJ databases">
        <authorList>
            <consortium name="CYATHOMIX"/>
        </authorList>
    </citation>
    <scope>NUCLEOTIDE SEQUENCE</scope>
    <source>
        <strain evidence="7">N/A</strain>
    </source>
</reference>
<dbReference type="Proteomes" id="UP001176961">
    <property type="component" value="Unassembled WGS sequence"/>
</dbReference>
<feature type="compositionally biased region" description="Polar residues" evidence="5">
    <location>
        <begin position="101"/>
        <end position="121"/>
    </location>
</feature>
<keyword evidence="8" id="KW-1185">Reference proteome</keyword>